<dbReference type="PANTHER" id="PTHR43362:SF1">
    <property type="entry name" value="MANNITOL DEHYDROGENASE 2-RELATED"/>
    <property type="match status" value="1"/>
</dbReference>
<dbReference type="GO" id="GO:0016616">
    <property type="term" value="F:oxidoreductase activity, acting on the CH-OH group of donors, NAD or NADP as acceptor"/>
    <property type="evidence" value="ECO:0007669"/>
    <property type="project" value="TreeGrafter"/>
</dbReference>
<dbReference type="Proteomes" id="UP000295484">
    <property type="component" value="Unassembled WGS sequence"/>
</dbReference>
<dbReference type="Gene3D" id="3.40.50.720">
    <property type="entry name" value="NAD(P)-binding Rossmann-like Domain"/>
    <property type="match status" value="1"/>
</dbReference>
<evidence type="ECO:0000313" key="1">
    <source>
        <dbReference type="EMBL" id="TDX31243.1"/>
    </source>
</evidence>
<dbReference type="InterPro" id="IPR050988">
    <property type="entry name" value="Mannitol_DH/Oxidoreductase"/>
</dbReference>
<dbReference type="PANTHER" id="PTHR43362">
    <property type="entry name" value="MANNITOL DEHYDROGENASE DSF1-RELATED"/>
    <property type="match status" value="1"/>
</dbReference>
<sequence>MADAPGETSPIRLSVRSLSDLREAIARPRYDRARLRPGIVQIGLGNFHRAHQAWYLHRLMQQGLALDWAILGAGCARRMRTCATGYWRRTV</sequence>
<proteinExistence type="predicted"/>
<dbReference type="EMBL" id="SOEB01000005">
    <property type="protein sequence ID" value="TDX31243.1"/>
    <property type="molecule type" value="Genomic_DNA"/>
</dbReference>
<protein>
    <submittedName>
        <fullName evidence="1">Mannitol dehydrogenase-like protein</fullName>
    </submittedName>
</protein>
<reference evidence="1 2" key="1">
    <citation type="submission" date="2019-03" db="EMBL/GenBank/DDBJ databases">
        <title>Genomic Encyclopedia of Type Strains, Phase IV (KMG-IV): sequencing the most valuable type-strain genomes for metagenomic binning, comparative biology and taxonomic classification.</title>
        <authorList>
            <person name="Goeker M."/>
        </authorList>
    </citation>
    <scope>NUCLEOTIDE SEQUENCE [LARGE SCALE GENOMIC DNA]</scope>
    <source>
        <strain evidence="1 2">JA181</strain>
    </source>
</reference>
<dbReference type="SUPFAM" id="SSF51735">
    <property type="entry name" value="NAD(P)-binding Rossmann-fold domains"/>
    <property type="match status" value="1"/>
</dbReference>
<comment type="caution">
    <text evidence="1">The sequence shown here is derived from an EMBL/GenBank/DDBJ whole genome shotgun (WGS) entry which is preliminary data.</text>
</comment>
<organism evidence="1 2">
    <name type="scientific">Rhodovulum visakhapatnamense</name>
    <dbReference type="NCBI Taxonomy" id="364297"/>
    <lineage>
        <taxon>Bacteria</taxon>
        <taxon>Pseudomonadati</taxon>
        <taxon>Pseudomonadota</taxon>
        <taxon>Alphaproteobacteria</taxon>
        <taxon>Rhodobacterales</taxon>
        <taxon>Paracoccaceae</taxon>
        <taxon>Rhodovulum</taxon>
    </lineage>
</organism>
<evidence type="ECO:0000313" key="2">
    <source>
        <dbReference type="Proteomes" id="UP000295484"/>
    </source>
</evidence>
<name>A0A4R8FWG5_9RHOB</name>
<dbReference type="InterPro" id="IPR036291">
    <property type="entry name" value="NAD(P)-bd_dom_sf"/>
</dbReference>
<gene>
    <name evidence="1" type="ORF">EV657_10590</name>
</gene>
<accession>A0A4R8FWG5</accession>
<dbReference type="AlphaFoldDB" id="A0A4R8FWG5"/>